<organism evidence="1 2">
    <name type="scientific">Chroogloeocystis siderophila 5.2 s.c.1</name>
    <dbReference type="NCBI Taxonomy" id="247279"/>
    <lineage>
        <taxon>Bacteria</taxon>
        <taxon>Bacillati</taxon>
        <taxon>Cyanobacteriota</taxon>
        <taxon>Cyanophyceae</taxon>
        <taxon>Oscillatoriophycideae</taxon>
        <taxon>Chroococcales</taxon>
        <taxon>Chroococcaceae</taxon>
        <taxon>Chroogloeocystis</taxon>
    </lineage>
</organism>
<gene>
    <name evidence="1" type="ORF">NIES1031_22010</name>
</gene>
<dbReference type="EMBL" id="MRCC01000028">
    <property type="protein sequence ID" value="OKH21266.1"/>
    <property type="molecule type" value="Genomic_DNA"/>
</dbReference>
<protein>
    <submittedName>
        <fullName evidence="1">Uncharacterized protein</fullName>
    </submittedName>
</protein>
<evidence type="ECO:0000313" key="2">
    <source>
        <dbReference type="Proteomes" id="UP000185984"/>
    </source>
</evidence>
<dbReference type="AlphaFoldDB" id="A0A1U7HCF7"/>
<reference evidence="1 2" key="1">
    <citation type="submission" date="2016-11" db="EMBL/GenBank/DDBJ databases">
        <title>Draft Genome Sequences of Nine Cyanobacterial Strains from Diverse Habitats.</title>
        <authorList>
            <person name="Zhu T."/>
            <person name="Hou S."/>
            <person name="Lu X."/>
            <person name="Hess W.R."/>
        </authorList>
    </citation>
    <scope>NUCLEOTIDE SEQUENCE [LARGE SCALE GENOMIC DNA]</scope>
    <source>
        <strain evidence="1 2">5.2 s.c.1</strain>
    </source>
</reference>
<evidence type="ECO:0000313" key="1">
    <source>
        <dbReference type="EMBL" id="OKH21266.1"/>
    </source>
</evidence>
<sequence>MSKRDTKSGKFVTDSEPVISKPISIRLPPSLEAELRAVAKDALAPWIREAIAEKLARDKQ</sequence>
<dbReference type="Proteomes" id="UP000185984">
    <property type="component" value="Unassembled WGS sequence"/>
</dbReference>
<proteinExistence type="predicted"/>
<accession>A0A1U7HCF7</accession>
<keyword evidence="2" id="KW-1185">Reference proteome</keyword>
<name>A0A1U7HCF7_9CHRO</name>
<comment type="caution">
    <text evidence="1">The sequence shown here is derived from an EMBL/GenBank/DDBJ whole genome shotgun (WGS) entry which is preliminary data.</text>
</comment>